<evidence type="ECO:0000256" key="2">
    <source>
        <dbReference type="SAM" id="MobiDB-lite"/>
    </source>
</evidence>
<accession>A0ABR1U5S5</accession>
<sequence>MWPTTALNETSIKKEWVNVTDIYQKYPIPPACKQWPGFQTYRHWYHDAPWPLPNLTLPNSKDAFVNPADSTMDNISGVEETSYAALMNLEFNQMDADFNDVLAVCGLAIMQMQQTTPNTGQVMTAGIQLKDEEDKISEEEQEAEKEETIELSIMAALTMLPFIGRVATEIWTSGRWPRSATTSSRTPLSLARGSKNRTIA</sequence>
<evidence type="ECO:0000313" key="3">
    <source>
        <dbReference type="EMBL" id="KAK8053269.1"/>
    </source>
</evidence>
<comment type="caution">
    <text evidence="3">The sequence shown here is derived from an EMBL/GenBank/DDBJ whole genome shotgun (WGS) entry which is preliminary data.</text>
</comment>
<name>A0ABR1U5S5_9PEZI</name>
<gene>
    <name evidence="3" type="ORF">PG996_012570</name>
</gene>
<keyword evidence="4" id="KW-1185">Reference proteome</keyword>
<proteinExistence type="predicted"/>
<protein>
    <submittedName>
        <fullName evidence="3">Uncharacterized protein</fullName>
    </submittedName>
</protein>
<reference evidence="3 4" key="1">
    <citation type="submission" date="2023-01" db="EMBL/GenBank/DDBJ databases">
        <title>Analysis of 21 Apiospora genomes using comparative genomics revels a genus with tremendous synthesis potential of carbohydrate active enzymes and secondary metabolites.</title>
        <authorList>
            <person name="Sorensen T."/>
        </authorList>
    </citation>
    <scope>NUCLEOTIDE SEQUENCE [LARGE SCALE GENOMIC DNA]</scope>
    <source>
        <strain evidence="3 4">CBS 83171</strain>
    </source>
</reference>
<dbReference type="EMBL" id="JAQQWM010000008">
    <property type="protein sequence ID" value="KAK8053269.1"/>
    <property type="molecule type" value="Genomic_DNA"/>
</dbReference>
<evidence type="ECO:0000313" key="4">
    <source>
        <dbReference type="Proteomes" id="UP001446871"/>
    </source>
</evidence>
<evidence type="ECO:0000256" key="1">
    <source>
        <dbReference type="SAM" id="Coils"/>
    </source>
</evidence>
<feature type="coiled-coil region" evidence="1">
    <location>
        <begin position="122"/>
        <end position="149"/>
    </location>
</feature>
<keyword evidence="1" id="KW-0175">Coiled coil</keyword>
<feature type="region of interest" description="Disordered" evidence="2">
    <location>
        <begin position="175"/>
        <end position="200"/>
    </location>
</feature>
<organism evidence="3 4">
    <name type="scientific">Apiospora saccharicola</name>
    <dbReference type="NCBI Taxonomy" id="335842"/>
    <lineage>
        <taxon>Eukaryota</taxon>
        <taxon>Fungi</taxon>
        <taxon>Dikarya</taxon>
        <taxon>Ascomycota</taxon>
        <taxon>Pezizomycotina</taxon>
        <taxon>Sordariomycetes</taxon>
        <taxon>Xylariomycetidae</taxon>
        <taxon>Amphisphaeriales</taxon>
        <taxon>Apiosporaceae</taxon>
        <taxon>Apiospora</taxon>
    </lineage>
</organism>
<dbReference type="Proteomes" id="UP001446871">
    <property type="component" value="Unassembled WGS sequence"/>
</dbReference>